<keyword evidence="3 5" id="KW-1133">Transmembrane helix</keyword>
<evidence type="ECO:0000313" key="7">
    <source>
        <dbReference type="Proteomes" id="UP000027093"/>
    </source>
</evidence>
<dbReference type="KEGG" id="nvn:NVIE_007090"/>
<feature type="transmembrane region" description="Helical" evidence="5">
    <location>
        <begin position="261"/>
        <end position="282"/>
    </location>
</feature>
<dbReference type="RefSeq" id="WP_075054034.1">
    <property type="nucleotide sequence ID" value="NZ_CP007536.1"/>
</dbReference>
<feature type="transmembrane region" description="Helical" evidence="5">
    <location>
        <begin position="143"/>
        <end position="165"/>
    </location>
</feature>
<gene>
    <name evidence="6" type="ORF">NVIE_007090</name>
</gene>
<feature type="transmembrane region" description="Helical" evidence="5">
    <location>
        <begin position="236"/>
        <end position="255"/>
    </location>
</feature>
<evidence type="ECO:0000256" key="5">
    <source>
        <dbReference type="SAM" id="Phobius"/>
    </source>
</evidence>
<dbReference type="OrthoDB" id="15253at2157"/>
<dbReference type="PANTHER" id="PTHR43359">
    <property type="entry name" value="FORMATE HYDROGENLYASE SUBUNIT 4"/>
    <property type="match status" value="1"/>
</dbReference>
<dbReference type="HOGENOM" id="CLU_015134_2_0_2"/>
<evidence type="ECO:0000256" key="4">
    <source>
        <dbReference type="ARBA" id="ARBA00023136"/>
    </source>
</evidence>
<dbReference type="Pfam" id="PF00146">
    <property type="entry name" value="NADHdh"/>
    <property type="match status" value="1"/>
</dbReference>
<name>A0A060HHA6_9ARCH</name>
<evidence type="ECO:0000256" key="1">
    <source>
        <dbReference type="ARBA" id="ARBA00004141"/>
    </source>
</evidence>
<keyword evidence="4 5" id="KW-0472">Membrane</keyword>
<dbReference type="InterPro" id="IPR001694">
    <property type="entry name" value="NADH_UbQ_OxRdtase_su1/FPO"/>
</dbReference>
<proteinExistence type="predicted"/>
<accession>A0A060HHA6</accession>
<dbReference type="EMBL" id="CP007536">
    <property type="protein sequence ID" value="AIC14918.1"/>
    <property type="molecule type" value="Genomic_DNA"/>
</dbReference>
<evidence type="ECO:0000313" key="6">
    <source>
        <dbReference type="EMBL" id="AIC14918.1"/>
    </source>
</evidence>
<organism evidence="6 7">
    <name type="scientific">Nitrososphaera viennensis EN76</name>
    <dbReference type="NCBI Taxonomy" id="926571"/>
    <lineage>
        <taxon>Archaea</taxon>
        <taxon>Nitrososphaerota</taxon>
        <taxon>Nitrososphaeria</taxon>
        <taxon>Nitrososphaerales</taxon>
        <taxon>Nitrososphaeraceae</taxon>
        <taxon>Nitrososphaera</taxon>
    </lineage>
</organism>
<evidence type="ECO:0000256" key="3">
    <source>
        <dbReference type="ARBA" id="ARBA00022989"/>
    </source>
</evidence>
<dbReference type="Proteomes" id="UP000027093">
    <property type="component" value="Chromosome"/>
</dbReference>
<feature type="transmembrane region" description="Helical" evidence="5">
    <location>
        <begin position="101"/>
        <end position="122"/>
    </location>
</feature>
<protein>
    <submittedName>
        <fullName evidence="6">Hydrogenase, membrane subunit 3-like protein (EchB-like)</fullName>
    </submittedName>
</protein>
<keyword evidence="7" id="KW-1185">Reference proteome</keyword>
<comment type="subcellular location">
    <subcellularLocation>
        <location evidence="1">Membrane</location>
        <topology evidence="1">Multi-pass membrane protein</topology>
    </subcellularLocation>
</comment>
<dbReference type="InterPro" id="IPR052561">
    <property type="entry name" value="ComplexI_Subunit1"/>
</dbReference>
<feature type="transmembrane region" description="Helical" evidence="5">
    <location>
        <begin position="294"/>
        <end position="313"/>
    </location>
</feature>
<dbReference type="PANTHER" id="PTHR43359:SF1">
    <property type="entry name" value="FORMATE HYDROGENLYASE SUBUNIT 4-RELATED"/>
    <property type="match status" value="1"/>
</dbReference>
<evidence type="ECO:0000256" key="2">
    <source>
        <dbReference type="ARBA" id="ARBA00022692"/>
    </source>
</evidence>
<feature type="transmembrane region" description="Helical" evidence="5">
    <location>
        <begin position="65"/>
        <end position="89"/>
    </location>
</feature>
<reference evidence="6 7" key="1">
    <citation type="journal article" date="2014" name="Int. J. Syst. Evol. Microbiol.">
        <title>Nitrososphaera viennensis gen. nov., sp. nov., an aerobic and mesophilic, ammonia-oxidizing archaeon from soil and a member of the archaeal phylum Thaumarchaeota.</title>
        <authorList>
            <person name="Stieglmeier M."/>
            <person name="Klingl A."/>
            <person name="Alves R.J."/>
            <person name="Rittmann S.K."/>
            <person name="Melcher M."/>
            <person name="Leisch N."/>
            <person name="Schleper C."/>
        </authorList>
    </citation>
    <scope>NUCLEOTIDE SEQUENCE [LARGE SCALE GENOMIC DNA]</scope>
    <source>
        <strain evidence="6">EN76</strain>
    </source>
</reference>
<dbReference type="GO" id="GO:0005886">
    <property type="term" value="C:plasma membrane"/>
    <property type="evidence" value="ECO:0007669"/>
    <property type="project" value="TreeGrafter"/>
</dbReference>
<feature type="transmembrane region" description="Helical" evidence="5">
    <location>
        <begin position="6"/>
        <end position="27"/>
    </location>
</feature>
<sequence length="314" mass="33118">MDASSVAVGAAQAAAIVALAPLLTGVMRKVKARTQKRVGASVLQPYYDLSKLMKKDEVVSDQSSWVFRCAPWVMMAATVTAALFVPAFVPFSPFGAVGDVLVVLGLFGLARFFTMLAGLDVASAFSGLGTSREMMISSLAEPALFLSIFVVSLTLGGTNLSSLVGAAARSAGFATAPSMLFALIAFFIVTLAETGRLPFDNPATHLELTMVHEAMVLEYSGKSLAMVQWSQSIKQMILLALLVNLFIPAGMPASLDAGSAVAAGAGAFLAKVVLLAMLVAYVETRVAKWRLFRVPDLLVMAIASSMVGVIFYYL</sequence>
<feature type="transmembrane region" description="Helical" evidence="5">
    <location>
        <begin position="171"/>
        <end position="192"/>
    </location>
</feature>
<keyword evidence="2 5" id="KW-0812">Transmembrane</keyword>
<dbReference type="AlphaFoldDB" id="A0A060HHA6"/>
<dbReference type="GeneID" id="74945973"/>
<dbReference type="STRING" id="926571.NVIE_007090"/>